<dbReference type="SUPFAM" id="SSF51735">
    <property type="entry name" value="NAD(P)-binding Rossmann-fold domains"/>
    <property type="match status" value="1"/>
</dbReference>
<gene>
    <name evidence="3" type="ORF">FC07_GL002298</name>
</gene>
<organism evidence="3 4">
    <name type="scientific">Loigolactobacillus bifermentans DSM 20003</name>
    <dbReference type="NCBI Taxonomy" id="1423726"/>
    <lineage>
        <taxon>Bacteria</taxon>
        <taxon>Bacillati</taxon>
        <taxon>Bacillota</taxon>
        <taxon>Bacilli</taxon>
        <taxon>Lactobacillales</taxon>
        <taxon>Lactobacillaceae</taxon>
        <taxon>Loigolactobacillus</taxon>
    </lineage>
</organism>
<sequence>MKKVILITGASSGIGRATAIRLQQAGNLVYAAARRLERLQPLTKYGIRPLVLDLTQPETLAQAVATIQRQQGVWMC</sequence>
<comment type="caution">
    <text evidence="3">The sequence shown here is derived from an EMBL/GenBank/DDBJ whole genome shotgun (WGS) entry which is preliminary data.</text>
</comment>
<protein>
    <recommendedName>
        <fullName evidence="5">Short chain dehydrogenase</fullName>
    </recommendedName>
</protein>
<dbReference type="GO" id="GO:0016020">
    <property type="term" value="C:membrane"/>
    <property type="evidence" value="ECO:0007669"/>
    <property type="project" value="TreeGrafter"/>
</dbReference>
<dbReference type="Gene3D" id="3.40.50.720">
    <property type="entry name" value="NAD(P)-binding Rossmann-like Domain"/>
    <property type="match status" value="1"/>
</dbReference>
<evidence type="ECO:0008006" key="5">
    <source>
        <dbReference type="Google" id="ProtNLM"/>
    </source>
</evidence>
<evidence type="ECO:0000256" key="1">
    <source>
        <dbReference type="ARBA" id="ARBA00006484"/>
    </source>
</evidence>
<reference evidence="3 4" key="1">
    <citation type="journal article" date="2015" name="Genome Announc.">
        <title>Expanding the biotechnology potential of lactobacilli through comparative genomics of 213 strains and associated genera.</title>
        <authorList>
            <person name="Sun Z."/>
            <person name="Harris H.M."/>
            <person name="McCann A."/>
            <person name="Guo C."/>
            <person name="Argimon S."/>
            <person name="Zhang W."/>
            <person name="Yang X."/>
            <person name="Jeffery I.B."/>
            <person name="Cooney J.C."/>
            <person name="Kagawa T.F."/>
            <person name="Liu W."/>
            <person name="Song Y."/>
            <person name="Salvetti E."/>
            <person name="Wrobel A."/>
            <person name="Rasinkangas P."/>
            <person name="Parkhill J."/>
            <person name="Rea M.C."/>
            <person name="O'Sullivan O."/>
            <person name="Ritari J."/>
            <person name="Douillard F.P."/>
            <person name="Paul Ross R."/>
            <person name="Yang R."/>
            <person name="Briner A.E."/>
            <person name="Felis G.E."/>
            <person name="de Vos W.M."/>
            <person name="Barrangou R."/>
            <person name="Klaenhammer T.R."/>
            <person name="Caufield P.W."/>
            <person name="Cui Y."/>
            <person name="Zhang H."/>
            <person name="O'Toole P.W."/>
        </authorList>
    </citation>
    <scope>NUCLEOTIDE SEQUENCE [LARGE SCALE GENOMIC DNA]</scope>
    <source>
        <strain evidence="3 4">DSM 20003</strain>
    </source>
</reference>
<evidence type="ECO:0000256" key="2">
    <source>
        <dbReference type="ARBA" id="ARBA00023002"/>
    </source>
</evidence>
<dbReference type="InterPro" id="IPR002347">
    <property type="entry name" value="SDR_fam"/>
</dbReference>
<keyword evidence="4" id="KW-1185">Reference proteome</keyword>
<dbReference type="STRING" id="1423726.FC07_GL002298"/>
<dbReference type="EMBL" id="AZDA01000039">
    <property type="protein sequence ID" value="KRK39804.1"/>
    <property type="molecule type" value="Genomic_DNA"/>
</dbReference>
<proteinExistence type="inferred from homology"/>
<keyword evidence="2" id="KW-0560">Oxidoreductase</keyword>
<comment type="similarity">
    <text evidence="1">Belongs to the short-chain dehydrogenases/reductases (SDR) family.</text>
</comment>
<name>A0A0R1GZH4_9LACO</name>
<evidence type="ECO:0000313" key="4">
    <source>
        <dbReference type="Proteomes" id="UP000051461"/>
    </source>
</evidence>
<dbReference type="InterPro" id="IPR036291">
    <property type="entry name" value="NAD(P)-bd_dom_sf"/>
</dbReference>
<evidence type="ECO:0000313" key="3">
    <source>
        <dbReference type="EMBL" id="KRK39804.1"/>
    </source>
</evidence>
<dbReference type="Proteomes" id="UP000051461">
    <property type="component" value="Unassembled WGS sequence"/>
</dbReference>
<dbReference type="GO" id="GO:0016491">
    <property type="term" value="F:oxidoreductase activity"/>
    <property type="evidence" value="ECO:0007669"/>
    <property type="project" value="UniProtKB-KW"/>
</dbReference>
<dbReference type="PATRIC" id="fig|1423726.3.peg.2384"/>
<dbReference type="PANTHER" id="PTHR44196:SF1">
    <property type="entry name" value="DEHYDROGENASE_REDUCTASE SDR FAMILY MEMBER 7B"/>
    <property type="match status" value="1"/>
</dbReference>
<accession>A0A0R1GZH4</accession>
<dbReference type="Pfam" id="PF00106">
    <property type="entry name" value="adh_short"/>
    <property type="match status" value="1"/>
</dbReference>
<dbReference type="AlphaFoldDB" id="A0A0R1GZH4"/>
<dbReference type="PANTHER" id="PTHR44196">
    <property type="entry name" value="DEHYDROGENASE/REDUCTASE SDR FAMILY MEMBER 7B"/>
    <property type="match status" value="1"/>
</dbReference>